<sequence>MTYQIGIDVGGTNTDAVILDERRKVIAATKQHTTKDIQTGISNALHEVLNQSGVNPDYITDVMLGTTQATNAIVERKSLAKVGVIRLGYPATASIVPFTEWPSDMVSLLSGTYQLVHGGYEFDGNNISPIDYNEIRKVLKGWKGKVDSIAVVGVFSSLNPDQEESVKKLATEILGDVPISISSKIGSLGLIARENATILNASLYKVINKVAIGFDKALQDEGIKKCNKYLTQNDGTLMTLDYAKLYPILTIGSGPTNSIRGAAYLAKIRESLVLDIGGTTSDIGVLINGFPRESSLAVNVGGIQTNFRMPDILSVGLGGGSVVRQLSNGEVTVGPDSVGYNITQEALVFGGQTTTATDIAVAMGVAKVGDSKKVDGLDRTFVKKAFKKISEILEDAIDKMKTSAEKVDLVLVGGGAIIAPDYLKGVSHIFKNEQGGVANAIGATIAQIGGQYEKIYQYAQYKREEALRDTQKLAKKQAIQAGADPESVRLVDIEEMPLAYAPGETTKVKAKVVGDFMKK</sequence>
<dbReference type="InterPro" id="IPR008040">
    <property type="entry name" value="Hydant_A_N"/>
</dbReference>
<evidence type="ECO:0000313" key="4">
    <source>
        <dbReference type="Proteomes" id="UP000051727"/>
    </source>
</evidence>
<dbReference type="Pfam" id="PF05378">
    <property type="entry name" value="Hydant_A_N"/>
    <property type="match status" value="1"/>
</dbReference>
<dbReference type="PATRIC" id="fig|1618.3.peg.600"/>
<evidence type="ECO:0000259" key="2">
    <source>
        <dbReference type="Pfam" id="PF05378"/>
    </source>
</evidence>
<dbReference type="GO" id="GO:0016787">
    <property type="term" value="F:hydrolase activity"/>
    <property type="evidence" value="ECO:0007669"/>
    <property type="project" value="InterPro"/>
</dbReference>
<feature type="domain" description="Hydantoinase A/oxoprolinase" evidence="1">
    <location>
        <begin position="193"/>
        <end position="398"/>
    </location>
</feature>
<dbReference type="Proteomes" id="UP000051727">
    <property type="component" value="Unassembled WGS sequence"/>
</dbReference>
<reference evidence="3 4" key="1">
    <citation type="journal article" date="2015" name="Genome Announc.">
        <title>Expanding the biotechnology potential of lactobacilli through comparative genomics of 213 strains and associated genera.</title>
        <authorList>
            <person name="Sun Z."/>
            <person name="Harris H.M."/>
            <person name="McCann A."/>
            <person name="Guo C."/>
            <person name="Argimon S."/>
            <person name="Zhang W."/>
            <person name="Yang X."/>
            <person name="Jeffery I.B."/>
            <person name="Cooney J.C."/>
            <person name="Kagawa T.F."/>
            <person name="Liu W."/>
            <person name="Song Y."/>
            <person name="Salvetti E."/>
            <person name="Wrobel A."/>
            <person name="Rasinkangas P."/>
            <person name="Parkhill J."/>
            <person name="Rea M.C."/>
            <person name="O'Sullivan O."/>
            <person name="Ritari J."/>
            <person name="Douillard F.P."/>
            <person name="Paul Ross R."/>
            <person name="Yang R."/>
            <person name="Briner A.E."/>
            <person name="Felis G.E."/>
            <person name="de Vos W.M."/>
            <person name="Barrangou R."/>
            <person name="Klaenhammer T.R."/>
            <person name="Caufield P.W."/>
            <person name="Cui Y."/>
            <person name="Zhang H."/>
            <person name="O'Toole P.W."/>
        </authorList>
    </citation>
    <scope>NUCLEOTIDE SEQUENCE [LARGE SCALE GENOMIC DNA]</scope>
    <source>
        <strain evidence="3 4">ATCC 27304</strain>
    </source>
</reference>
<dbReference type="Gene3D" id="3.30.420.40">
    <property type="match status" value="1"/>
</dbReference>
<proteinExistence type="predicted"/>
<dbReference type="InterPro" id="IPR002821">
    <property type="entry name" value="Hydantoinase_A"/>
</dbReference>
<dbReference type="Pfam" id="PF01968">
    <property type="entry name" value="Hydantoinase_A"/>
    <property type="match status" value="1"/>
</dbReference>
<dbReference type="AlphaFoldDB" id="A0A0R2FIG9"/>
<dbReference type="PANTHER" id="PTHR11365:SF10">
    <property type="entry name" value="HYDANTOINASE_OXOPROLINASE"/>
    <property type="match status" value="1"/>
</dbReference>
<dbReference type="SUPFAM" id="SSF53067">
    <property type="entry name" value="Actin-like ATPase domain"/>
    <property type="match status" value="2"/>
</dbReference>
<dbReference type="InterPro" id="IPR043129">
    <property type="entry name" value="ATPase_NBD"/>
</dbReference>
<protein>
    <submittedName>
        <fullName evidence="3">Hydantoinase</fullName>
    </submittedName>
</protein>
<dbReference type="PANTHER" id="PTHR11365">
    <property type="entry name" value="5-OXOPROLINASE RELATED"/>
    <property type="match status" value="1"/>
</dbReference>
<dbReference type="RefSeq" id="WP_003689105.1">
    <property type="nucleotide sequence ID" value="NZ_CP045035.1"/>
</dbReference>
<dbReference type="GeneID" id="98316339"/>
<accession>A0A0R2FIG9</accession>
<dbReference type="OrthoDB" id="9768323at2"/>
<gene>
    <name evidence="3" type="ORF">IV36_GL000598</name>
</gene>
<organism evidence="3 4">
    <name type="scientific">Liquorilactobacillus mali</name>
    <dbReference type="NCBI Taxonomy" id="1618"/>
    <lineage>
        <taxon>Bacteria</taxon>
        <taxon>Bacillati</taxon>
        <taxon>Bacillota</taxon>
        <taxon>Bacilli</taxon>
        <taxon>Lactobacillales</taxon>
        <taxon>Lactobacillaceae</taxon>
        <taxon>Liquorilactobacillus</taxon>
    </lineage>
</organism>
<name>A0A0R2FIG9_9LACO</name>
<dbReference type="InterPro" id="IPR045079">
    <property type="entry name" value="Oxoprolinase-like"/>
</dbReference>
<feature type="domain" description="Hydantoinase/oxoprolinase N-terminal" evidence="2">
    <location>
        <begin position="5"/>
        <end position="173"/>
    </location>
</feature>
<dbReference type="STRING" id="1618.IV36_GL000598"/>
<comment type="caution">
    <text evidence="3">The sequence shown here is derived from an EMBL/GenBank/DDBJ whole genome shotgun (WGS) entry which is preliminary data.</text>
</comment>
<evidence type="ECO:0000313" key="3">
    <source>
        <dbReference type="EMBL" id="KRN28062.1"/>
    </source>
</evidence>
<evidence type="ECO:0000259" key="1">
    <source>
        <dbReference type="Pfam" id="PF01968"/>
    </source>
</evidence>
<dbReference type="EMBL" id="JQAR01000016">
    <property type="protein sequence ID" value="KRN28062.1"/>
    <property type="molecule type" value="Genomic_DNA"/>
</dbReference>